<name>A0ABN9T5P0_9DINO</name>
<evidence type="ECO:0000313" key="2">
    <source>
        <dbReference type="Proteomes" id="UP001189429"/>
    </source>
</evidence>
<dbReference type="Proteomes" id="UP001189429">
    <property type="component" value="Unassembled WGS sequence"/>
</dbReference>
<evidence type="ECO:0008006" key="3">
    <source>
        <dbReference type="Google" id="ProtNLM"/>
    </source>
</evidence>
<protein>
    <recommendedName>
        <fullName evidence="3">Catechol O-methyltransferase</fullName>
    </recommendedName>
</protein>
<proteinExistence type="predicted"/>
<dbReference type="InterPro" id="IPR029063">
    <property type="entry name" value="SAM-dependent_MTases_sf"/>
</dbReference>
<dbReference type="SUPFAM" id="SSF53335">
    <property type="entry name" value="S-adenosyl-L-methionine-dependent methyltransferases"/>
    <property type="match status" value="1"/>
</dbReference>
<organism evidence="1 2">
    <name type="scientific">Prorocentrum cordatum</name>
    <dbReference type="NCBI Taxonomy" id="2364126"/>
    <lineage>
        <taxon>Eukaryota</taxon>
        <taxon>Sar</taxon>
        <taxon>Alveolata</taxon>
        <taxon>Dinophyceae</taxon>
        <taxon>Prorocentrales</taxon>
        <taxon>Prorocentraceae</taxon>
        <taxon>Prorocentrum</taxon>
    </lineage>
</organism>
<sequence length="359" mass="36945">MESRRGGGAHARGLGVRRAAAAAAVWRAGAAASGEGGDYGALGGAVAAARGLWRPSVAPPRPPAAGAAEGALALEEAAAVLRAAAGAPGLGELSAARALSELALLRSLAAHAAAEPPPPLSAGNVSAGLGLAPWVRASAAQLRRLAEALPGDRLVIALGHLTLSALKFGALRPGPDGLARTIGSSTLGQAWWLGRQAAGATVRRICEVGFNAGHSAFAFLASAPAASLISFDLGAMSYTSACAQLVRLAFPRSGRFRLVVGPSNETLPEFVRERPREPRCDLIFVDGGHERAEAQSDLLWMSHLAERGRSLVVMDDVGCPSPECDGPTAVWEELRAGGRLRELGCEADSGHRWCWGTYV</sequence>
<gene>
    <name evidence="1" type="ORF">PCOR1329_LOCUS35819</name>
</gene>
<accession>A0ABN9T5P0</accession>
<dbReference type="Pfam" id="PF13578">
    <property type="entry name" value="Methyltransf_24"/>
    <property type="match status" value="1"/>
</dbReference>
<dbReference type="EMBL" id="CAUYUJ010014372">
    <property type="protein sequence ID" value="CAK0840356.1"/>
    <property type="molecule type" value="Genomic_DNA"/>
</dbReference>
<dbReference type="Gene3D" id="3.40.50.150">
    <property type="entry name" value="Vaccinia Virus protein VP39"/>
    <property type="match status" value="1"/>
</dbReference>
<comment type="caution">
    <text evidence="1">The sequence shown here is derived from an EMBL/GenBank/DDBJ whole genome shotgun (WGS) entry which is preliminary data.</text>
</comment>
<evidence type="ECO:0000313" key="1">
    <source>
        <dbReference type="EMBL" id="CAK0840356.1"/>
    </source>
</evidence>
<reference evidence="1" key="1">
    <citation type="submission" date="2023-10" db="EMBL/GenBank/DDBJ databases">
        <authorList>
            <person name="Chen Y."/>
            <person name="Shah S."/>
            <person name="Dougan E. K."/>
            <person name="Thang M."/>
            <person name="Chan C."/>
        </authorList>
    </citation>
    <scope>NUCLEOTIDE SEQUENCE [LARGE SCALE GENOMIC DNA]</scope>
</reference>
<keyword evidence="2" id="KW-1185">Reference proteome</keyword>